<dbReference type="Proteomes" id="UP001383192">
    <property type="component" value="Unassembled WGS sequence"/>
</dbReference>
<comment type="caution">
    <text evidence="3">The sequence shown here is derived from an EMBL/GenBank/DDBJ whole genome shotgun (WGS) entry which is preliminary data.</text>
</comment>
<dbReference type="PANTHER" id="PTHR33104">
    <property type="entry name" value="SI:DKEY-29D5.2"/>
    <property type="match status" value="1"/>
</dbReference>
<dbReference type="EMBL" id="JAYKXP010000019">
    <property type="protein sequence ID" value="KAK7047529.1"/>
    <property type="molecule type" value="Genomic_DNA"/>
</dbReference>
<gene>
    <name evidence="3" type="ORF">VNI00_006295</name>
</gene>
<dbReference type="Pfam" id="PF18758">
    <property type="entry name" value="KDZ"/>
    <property type="match status" value="1"/>
</dbReference>
<organism evidence="3 4">
    <name type="scientific">Paramarasmius palmivorus</name>
    <dbReference type="NCBI Taxonomy" id="297713"/>
    <lineage>
        <taxon>Eukaryota</taxon>
        <taxon>Fungi</taxon>
        <taxon>Dikarya</taxon>
        <taxon>Basidiomycota</taxon>
        <taxon>Agaricomycotina</taxon>
        <taxon>Agaricomycetes</taxon>
        <taxon>Agaricomycetidae</taxon>
        <taxon>Agaricales</taxon>
        <taxon>Marasmiineae</taxon>
        <taxon>Marasmiaceae</taxon>
        <taxon>Paramarasmius</taxon>
    </lineage>
</organism>
<proteinExistence type="predicted"/>
<accession>A0AAW0D849</accession>
<evidence type="ECO:0000259" key="2">
    <source>
        <dbReference type="Pfam" id="PF18803"/>
    </source>
</evidence>
<dbReference type="AlphaFoldDB" id="A0AAW0D849"/>
<feature type="region of interest" description="Disordered" evidence="1">
    <location>
        <begin position="1045"/>
        <end position="1075"/>
    </location>
</feature>
<sequence length="1075" mass="122884">MSKKAKPPELKRVFFPIRKQQAIISAPSLSLDGRRMINTEKKVLPPSPEKHKRPKVLDTIINDLGGFPKENEFNDFMDDSLSGDSPMSGDIETQEDIEEREVRGKTAARRSFATDSAMSAWRELIPDFLSELMALEGRLGGGVSKCSKCQTEAPQPIRCRSCSGGSLFCAPCIVECHGNRPFDFVEHWNGEFFEQCTLQSLGLVIQLGHPTGEKCKGRLVPRSGFVVVDVEGVQEVTLQYCGCQRLEEVGREWQQLMRFSLFPATVEEPHTAFTFRVLNHFHVLTLKGKVTLYDYYAALESLTDGSGTRSVKDRYEAFIRVMREWRALKLLKRSGIGNQPGRAISDIKPGELAVPCVACPRPGINMPDDFQTCSPLSKQFLYHKFISIDACFRLKRRKISSEKKDPGLLTGLAYYVPQDHYQPWLKSVGEQKETSTCSGLAAMQQANTKYHRGYATMGAILCLCARHEMVEPNGAVDLNRGERFGLTDYAVGASQRHSDKRLLRILCYDIACQYFKKFFERMERLPAAARIGLYRDRWKFAVPKLHIQGHERHCQENFALHFILGAGQTDGEGIERHWANLGPVATSTREMGPGHRRDTLDDHLGSWNWMKIIRLGFLLRKRLWNAHEQVKRQQAELYDFSIGLPDSSIELWKSMVEEWEYGRTDKNPYTVKHSGKTEHDVRLQYAEKEAQQQKLGIPSLHEVTPSAFMMLGLDIEELQRSPALDMEDSEFNTVNQQTDLLDRRARISRGISRLRTLQEVYTPLALSCIAEGADGEDEEDIGVEKVALMLPSQLPENIRGAESMTSWVKMEADFRQGQLRSSLDSICIHLFIRTRLHTERALHIRHQQESTRARKRLAQNDRKIEALKRRYRAAWKALEVLVGQANIGWRELLDSDIRSFDEVDSHAYKNARKVLGKKRRVGEDEDGDQPLIRPGESTKTVSWIWKVVDPNGGDEAMQEAVRVEWQKAWARQKRWKEEIELLKEEMNRAVASLQYEASRWRSLAATTVNGRSAEGCKAYALRQASIRQGLAVRFKVLWAQGLPKKRARRQLPSMDQIPELDVEEEQEQEEPEEYF</sequence>
<evidence type="ECO:0000256" key="1">
    <source>
        <dbReference type="SAM" id="MobiDB-lite"/>
    </source>
</evidence>
<dbReference type="Pfam" id="PF18803">
    <property type="entry name" value="CxC2"/>
    <property type="match status" value="1"/>
</dbReference>
<dbReference type="InterPro" id="IPR040521">
    <property type="entry name" value="KDZ"/>
</dbReference>
<evidence type="ECO:0000313" key="4">
    <source>
        <dbReference type="Proteomes" id="UP001383192"/>
    </source>
</evidence>
<keyword evidence="4" id="KW-1185">Reference proteome</keyword>
<dbReference type="PANTHER" id="PTHR33104:SF2">
    <property type="entry name" value="CXC3 LIKE CYSTEINE CLUSTER DOMAIN-CONTAINING PROTEIN"/>
    <property type="match status" value="1"/>
</dbReference>
<reference evidence="3 4" key="1">
    <citation type="submission" date="2024-01" db="EMBL/GenBank/DDBJ databases">
        <title>A draft genome for a cacao thread blight-causing isolate of Paramarasmius palmivorus.</title>
        <authorList>
            <person name="Baruah I.K."/>
            <person name="Bukari Y."/>
            <person name="Amoako-Attah I."/>
            <person name="Meinhardt L.W."/>
            <person name="Bailey B.A."/>
            <person name="Cohen S.P."/>
        </authorList>
    </citation>
    <scope>NUCLEOTIDE SEQUENCE [LARGE SCALE GENOMIC DNA]</scope>
    <source>
        <strain evidence="3 4">GH-12</strain>
    </source>
</reference>
<dbReference type="InterPro" id="IPR041457">
    <property type="entry name" value="CxC2_KDZ-assoc"/>
</dbReference>
<feature type="compositionally biased region" description="Acidic residues" evidence="1">
    <location>
        <begin position="1058"/>
        <end position="1075"/>
    </location>
</feature>
<feature type="domain" description="CxC2-like cysteine cluster KDZ transposase-associated" evidence="2">
    <location>
        <begin position="198"/>
        <end position="306"/>
    </location>
</feature>
<evidence type="ECO:0000313" key="3">
    <source>
        <dbReference type="EMBL" id="KAK7047529.1"/>
    </source>
</evidence>
<name>A0AAW0D849_9AGAR</name>
<protein>
    <recommendedName>
        <fullName evidence="2">CxC2-like cysteine cluster KDZ transposase-associated domain-containing protein</fullName>
    </recommendedName>
</protein>